<comment type="caution">
    <text evidence="5">The sequence shown here is derived from an EMBL/GenBank/DDBJ whole genome shotgun (WGS) entry which is preliminary data.</text>
</comment>
<dbReference type="InterPro" id="IPR013103">
    <property type="entry name" value="RVT_2"/>
</dbReference>
<evidence type="ECO:0000256" key="2">
    <source>
        <dbReference type="ARBA" id="ARBA00022801"/>
    </source>
</evidence>
<dbReference type="EMBL" id="JACGWJ010000015">
    <property type="protein sequence ID" value="KAL0367067.1"/>
    <property type="molecule type" value="Genomic_DNA"/>
</dbReference>
<dbReference type="InterPro" id="IPR036397">
    <property type="entry name" value="RNaseH_sf"/>
</dbReference>
<dbReference type="Gene3D" id="3.60.10.10">
    <property type="entry name" value="Endonuclease/exonuclease/phosphatase"/>
    <property type="match status" value="1"/>
</dbReference>
<accession>A0AAW2QHZ4</accession>
<dbReference type="Pfam" id="PF25597">
    <property type="entry name" value="SH3_retrovirus"/>
    <property type="match status" value="1"/>
</dbReference>
<reference evidence="5" key="2">
    <citation type="journal article" date="2024" name="Plant">
        <title>Genomic evolution and insights into agronomic trait innovations of Sesamum species.</title>
        <authorList>
            <person name="Miao H."/>
            <person name="Wang L."/>
            <person name="Qu L."/>
            <person name="Liu H."/>
            <person name="Sun Y."/>
            <person name="Le M."/>
            <person name="Wang Q."/>
            <person name="Wei S."/>
            <person name="Zheng Y."/>
            <person name="Lin W."/>
            <person name="Duan Y."/>
            <person name="Cao H."/>
            <person name="Xiong S."/>
            <person name="Wang X."/>
            <person name="Wei L."/>
            <person name="Li C."/>
            <person name="Ma Q."/>
            <person name="Ju M."/>
            <person name="Zhao R."/>
            <person name="Li G."/>
            <person name="Mu C."/>
            <person name="Tian Q."/>
            <person name="Mei H."/>
            <person name="Zhang T."/>
            <person name="Gao T."/>
            <person name="Zhang H."/>
        </authorList>
    </citation>
    <scope>NUCLEOTIDE SEQUENCE</scope>
    <source>
        <strain evidence="5">G02</strain>
    </source>
</reference>
<dbReference type="PANTHER" id="PTHR42648:SF28">
    <property type="entry name" value="TRANSPOSON-ENCODED PROTEIN WITH RIBONUCLEASE H-LIKE AND RETROVIRUS ZINC FINGER-LIKE DOMAINS"/>
    <property type="match status" value="1"/>
</dbReference>
<keyword evidence="1" id="KW-0479">Metal-binding</keyword>
<evidence type="ECO:0000259" key="4">
    <source>
        <dbReference type="PROSITE" id="PS50994"/>
    </source>
</evidence>
<reference evidence="5" key="1">
    <citation type="submission" date="2020-06" db="EMBL/GenBank/DDBJ databases">
        <authorList>
            <person name="Li T."/>
            <person name="Hu X."/>
            <person name="Zhang T."/>
            <person name="Song X."/>
            <person name="Zhang H."/>
            <person name="Dai N."/>
            <person name="Sheng W."/>
            <person name="Hou X."/>
            <person name="Wei L."/>
        </authorList>
    </citation>
    <scope>NUCLEOTIDE SEQUENCE</scope>
    <source>
        <strain evidence="5">G02</strain>
        <tissue evidence="5">Leaf</tissue>
    </source>
</reference>
<dbReference type="SUPFAM" id="SSF53098">
    <property type="entry name" value="Ribonuclease H-like"/>
    <property type="match status" value="1"/>
</dbReference>
<gene>
    <name evidence="5" type="ORF">Sradi_3596800</name>
</gene>
<dbReference type="Gene3D" id="3.30.420.10">
    <property type="entry name" value="Ribonuclease H-like superfamily/Ribonuclease H"/>
    <property type="match status" value="1"/>
</dbReference>
<dbReference type="AlphaFoldDB" id="A0AAW2QHZ4"/>
<dbReference type="PANTHER" id="PTHR42648">
    <property type="entry name" value="TRANSPOSASE, PUTATIVE-RELATED"/>
    <property type="match status" value="1"/>
</dbReference>
<dbReference type="InterPro" id="IPR057670">
    <property type="entry name" value="SH3_retrovirus"/>
</dbReference>
<feature type="domain" description="Integrase catalytic" evidence="4">
    <location>
        <begin position="1"/>
        <end position="124"/>
    </location>
</feature>
<dbReference type="InterPro" id="IPR036691">
    <property type="entry name" value="Endo/exonu/phosph_ase_sf"/>
</dbReference>
<sequence length="1223" mass="140442">MKPKSEVFEKFKTWKTFVQNQTGKRIKALRTDNGLEFCNKQFSDLCDEFGIKRHNTTPYTPQQNGVAERMNRTLLNKVRCLLISSGLPKTFWGEALLTAAYLINRSPSVPLNGKLPECVWTGKSIDLSSIRIFGCSAFALNNGDKLDPRAKKCIFIGYPVGVKGYRLWLRSQPGFKVIISRDVTFNETEMPCLSSSLKNQHSSDIESIFNKVETDQIDNQQGEENEIEENQQLDNQVENPQAPPLDHNTYQLTRDRERREPRLPSKFRDYHLALNTDISEPSSYEEALESKNSEKWKSAMEEEISSLMKNKTWTLVPKPKNTSIVDCKWLFKIKKENESTRYKARQVAKGFTQKEGIDFTEIFSPIVKYTTVKIILALTAHFNWELKQMDVKTAFLHGDLDETIYMSQPDGFLSDKHPDHVCLLKKSLYGLKQSPRQWNKKFDMFMQSLSFQRSAFDPCLYFKYYSDIPMFLVLYVDDMLIASSSISLIVELQNNLSKSFEKKDLGDAKKILGMSIERNRKSSTIFLNQMSYVKNVVEKFSMSNAKPTSVPLAAHFKLCKNQSPNSETEKERIKNIPYSNAIGSIMYLMVSTRPDIAYAVSCLSRFMSNAGLLHWEALKWLLRYLNGSMDIGIKFSKLSDDVKLVGYVDSNYANDRDSRRSTTSYVFTLCGACISWKSQLQNIVALSTTKAEYIATTEALKESIWLKVEFIANQLEFYLLIISTLVARRKEGWNLLRTLSKRSVRPWVCAGDFNEILEQNEKQWAIPRPHWQIKDFCDCLDDCRLQDIGFEGAMFTWCNHREEPNTVRARLDRVCSDTKWADLFLRAKVSHVAALCSDHSALVVAINGELTRSPPRRKQCFRFEAVWVSSWACADIIKQAWNSIQAPSCQGLLDKIRTTRLHLKQWDRESFGNIRRQSQKLHERICHLREGAITPSSKAEVESLRDSLERLVVSEELLWKQWAKALWLAEGDRNTSFFHAKANERRLSKEIKKIRNEGGIEVGDKEGIQRAILHYFRSIFGSTKPTEDDMEMVLRRLECRVTDAMNDELLKPFTSEEVLHTLKQIHPLKSPGPDEAFCGMIRNEERNEVIQGIAVSRSAPRVSHLLFADDTLIFCRAMPAAMLCVRRILTLYERASGLKVNLQKSAMVISSNVYIDLQRELAGILGVVVTSKHDKYLGLPMVAGRSKRDMFESIKDRVWWKVNNWAAKKLSQAGRAVLIKTVL</sequence>
<dbReference type="SUPFAM" id="SSF56672">
    <property type="entry name" value="DNA/RNA polymerases"/>
    <property type="match status" value="1"/>
</dbReference>
<dbReference type="InterPro" id="IPR012337">
    <property type="entry name" value="RNaseH-like_sf"/>
</dbReference>
<dbReference type="GO" id="GO:0003676">
    <property type="term" value="F:nucleic acid binding"/>
    <property type="evidence" value="ECO:0007669"/>
    <property type="project" value="InterPro"/>
</dbReference>
<dbReference type="GO" id="GO:0016787">
    <property type="term" value="F:hydrolase activity"/>
    <property type="evidence" value="ECO:0007669"/>
    <property type="project" value="UniProtKB-KW"/>
</dbReference>
<dbReference type="Pfam" id="PF07727">
    <property type="entry name" value="RVT_2"/>
    <property type="match status" value="1"/>
</dbReference>
<proteinExistence type="predicted"/>
<dbReference type="SUPFAM" id="SSF56219">
    <property type="entry name" value="DNase I-like"/>
    <property type="match status" value="1"/>
</dbReference>
<feature type="region of interest" description="Disordered" evidence="3">
    <location>
        <begin position="235"/>
        <end position="264"/>
    </location>
</feature>
<dbReference type="GO" id="GO:0015074">
    <property type="term" value="P:DNA integration"/>
    <property type="evidence" value="ECO:0007669"/>
    <property type="project" value="InterPro"/>
</dbReference>
<evidence type="ECO:0000256" key="3">
    <source>
        <dbReference type="SAM" id="MobiDB-lite"/>
    </source>
</evidence>
<organism evidence="5">
    <name type="scientific">Sesamum radiatum</name>
    <name type="common">Black benniseed</name>
    <dbReference type="NCBI Taxonomy" id="300843"/>
    <lineage>
        <taxon>Eukaryota</taxon>
        <taxon>Viridiplantae</taxon>
        <taxon>Streptophyta</taxon>
        <taxon>Embryophyta</taxon>
        <taxon>Tracheophyta</taxon>
        <taxon>Spermatophyta</taxon>
        <taxon>Magnoliopsida</taxon>
        <taxon>eudicotyledons</taxon>
        <taxon>Gunneridae</taxon>
        <taxon>Pentapetalae</taxon>
        <taxon>asterids</taxon>
        <taxon>lamiids</taxon>
        <taxon>Lamiales</taxon>
        <taxon>Pedaliaceae</taxon>
        <taxon>Sesamum</taxon>
    </lineage>
</organism>
<dbReference type="GO" id="GO:0046872">
    <property type="term" value="F:metal ion binding"/>
    <property type="evidence" value="ECO:0007669"/>
    <property type="project" value="UniProtKB-KW"/>
</dbReference>
<dbReference type="CDD" id="cd09272">
    <property type="entry name" value="RNase_HI_RT_Ty1"/>
    <property type="match status" value="1"/>
</dbReference>
<dbReference type="InterPro" id="IPR001584">
    <property type="entry name" value="Integrase_cat-core"/>
</dbReference>
<evidence type="ECO:0000256" key="1">
    <source>
        <dbReference type="ARBA" id="ARBA00022723"/>
    </source>
</evidence>
<feature type="compositionally biased region" description="Basic and acidic residues" evidence="3">
    <location>
        <begin position="253"/>
        <end position="264"/>
    </location>
</feature>
<dbReference type="PROSITE" id="PS50994">
    <property type="entry name" value="INTEGRASE"/>
    <property type="match status" value="1"/>
</dbReference>
<dbReference type="InterPro" id="IPR043502">
    <property type="entry name" value="DNA/RNA_pol_sf"/>
</dbReference>
<dbReference type="InterPro" id="IPR039537">
    <property type="entry name" value="Retrotran_Ty1/copia-like"/>
</dbReference>
<evidence type="ECO:0000313" key="5">
    <source>
        <dbReference type="EMBL" id="KAL0367067.1"/>
    </source>
</evidence>
<keyword evidence="2" id="KW-0378">Hydrolase</keyword>
<protein>
    <submittedName>
        <fullName evidence="5">Retrovirus-related Pol polyprotein from transposon TNT 1-94</fullName>
    </submittedName>
</protein>
<name>A0AAW2QHZ4_SESRA</name>